<reference evidence="2 3" key="1">
    <citation type="submission" date="2018-05" db="EMBL/GenBank/DDBJ databases">
        <title>Genomic Encyclopedia of Type Strains, Phase IV (KMG-IV): sequencing the most valuable type-strain genomes for metagenomic binning, comparative biology and taxonomic classification.</title>
        <authorList>
            <person name="Goeker M."/>
        </authorList>
    </citation>
    <scope>NUCLEOTIDE SEQUENCE [LARGE SCALE GENOMIC DNA]</scope>
    <source>
        <strain evidence="2 3">DSM 44717</strain>
    </source>
</reference>
<feature type="compositionally biased region" description="Basic and acidic residues" evidence="1">
    <location>
        <begin position="170"/>
        <end position="188"/>
    </location>
</feature>
<feature type="region of interest" description="Disordered" evidence="1">
    <location>
        <begin position="93"/>
        <end position="115"/>
    </location>
</feature>
<accession>A0A317P4M6</accession>
<organism evidence="2 3">
    <name type="scientific">Nocardia neocaledoniensis</name>
    <dbReference type="NCBI Taxonomy" id="236511"/>
    <lineage>
        <taxon>Bacteria</taxon>
        <taxon>Bacillati</taxon>
        <taxon>Actinomycetota</taxon>
        <taxon>Actinomycetes</taxon>
        <taxon>Mycobacteriales</taxon>
        <taxon>Nocardiaceae</taxon>
        <taxon>Nocardia</taxon>
    </lineage>
</organism>
<sequence>MAGGQGGGGDRAADRRRCRSGDDRAASGGAGACPCLDSAVRARCRYTLRRGQRAHQVTQHRGQPRRRAGTTAAHDDLDLDRCGLAACRGGRRGGQVVDGDPDRHGSRCRLRRGSRRRRTTGTDRCVSWTLDGAGDRLRWGAGAHRCSGSRLRRGGRSQRSQSAYQRKRRDQGACEDVHAPTLDGERPRRATRSPIGDNFTGCGYRALHRGGRRAMRGGDFCPGHGPRRLINAVCAQQHVHGTDRLRAPPVLVHPVVARNADVREG</sequence>
<feature type="compositionally biased region" description="Basic and acidic residues" evidence="1">
    <location>
        <begin position="11"/>
        <end position="25"/>
    </location>
</feature>
<evidence type="ECO:0000313" key="2">
    <source>
        <dbReference type="EMBL" id="PWV81334.1"/>
    </source>
</evidence>
<dbReference type="AlphaFoldDB" id="A0A317P4M6"/>
<evidence type="ECO:0000256" key="1">
    <source>
        <dbReference type="SAM" id="MobiDB-lite"/>
    </source>
</evidence>
<feature type="region of interest" description="Disordered" evidence="1">
    <location>
        <begin position="51"/>
        <end position="73"/>
    </location>
</feature>
<proteinExistence type="predicted"/>
<feature type="region of interest" description="Disordered" evidence="1">
    <location>
        <begin position="145"/>
        <end position="197"/>
    </location>
</feature>
<keyword evidence="3" id="KW-1185">Reference proteome</keyword>
<feature type="compositionally biased region" description="Gly residues" evidence="1">
    <location>
        <begin position="1"/>
        <end position="10"/>
    </location>
</feature>
<dbReference type="Proteomes" id="UP000246410">
    <property type="component" value="Unassembled WGS sequence"/>
</dbReference>
<gene>
    <name evidence="2" type="ORF">DFR69_101674</name>
</gene>
<evidence type="ECO:0000313" key="3">
    <source>
        <dbReference type="Proteomes" id="UP000246410"/>
    </source>
</evidence>
<feature type="region of interest" description="Disordered" evidence="1">
    <location>
        <begin position="1"/>
        <end position="30"/>
    </location>
</feature>
<dbReference type="EMBL" id="QGTL01000001">
    <property type="protein sequence ID" value="PWV81334.1"/>
    <property type="molecule type" value="Genomic_DNA"/>
</dbReference>
<protein>
    <submittedName>
        <fullName evidence="2">Uncharacterized protein</fullName>
    </submittedName>
</protein>
<name>A0A317P4M6_9NOCA</name>
<feature type="compositionally biased region" description="Basic residues" evidence="1">
    <location>
        <begin position="106"/>
        <end position="115"/>
    </location>
</feature>
<comment type="caution">
    <text evidence="2">The sequence shown here is derived from an EMBL/GenBank/DDBJ whole genome shotgun (WGS) entry which is preliminary data.</text>
</comment>